<protein>
    <submittedName>
        <fullName evidence="1">Uncharacterized protein</fullName>
    </submittedName>
</protein>
<name>A0ACC2ZYS2_9EURO</name>
<dbReference type="EMBL" id="JAPDRQ010000181">
    <property type="protein sequence ID" value="KAJ9652809.1"/>
    <property type="molecule type" value="Genomic_DNA"/>
</dbReference>
<evidence type="ECO:0000313" key="1">
    <source>
        <dbReference type="EMBL" id="KAJ9652809.1"/>
    </source>
</evidence>
<organism evidence="1 2">
    <name type="scientific">Neophaeococcomyces mojaviensis</name>
    <dbReference type="NCBI Taxonomy" id="3383035"/>
    <lineage>
        <taxon>Eukaryota</taxon>
        <taxon>Fungi</taxon>
        <taxon>Dikarya</taxon>
        <taxon>Ascomycota</taxon>
        <taxon>Pezizomycotina</taxon>
        <taxon>Eurotiomycetes</taxon>
        <taxon>Chaetothyriomycetidae</taxon>
        <taxon>Chaetothyriales</taxon>
        <taxon>Chaetothyriales incertae sedis</taxon>
        <taxon>Neophaeococcomyces</taxon>
    </lineage>
</organism>
<proteinExistence type="predicted"/>
<dbReference type="Proteomes" id="UP001172386">
    <property type="component" value="Unassembled WGS sequence"/>
</dbReference>
<comment type="caution">
    <text evidence="1">The sequence shown here is derived from an EMBL/GenBank/DDBJ whole genome shotgun (WGS) entry which is preliminary data.</text>
</comment>
<reference evidence="1" key="1">
    <citation type="submission" date="2022-10" db="EMBL/GenBank/DDBJ databases">
        <title>Culturing micro-colonial fungi from biological soil crusts in the Mojave desert and describing Neophaeococcomyces mojavensis, and introducing the new genera and species Taxawa tesnikishii.</title>
        <authorList>
            <person name="Kurbessoian T."/>
            <person name="Stajich J.E."/>
        </authorList>
    </citation>
    <scope>NUCLEOTIDE SEQUENCE</scope>
    <source>
        <strain evidence="1">JES_112</strain>
    </source>
</reference>
<keyword evidence="2" id="KW-1185">Reference proteome</keyword>
<sequence>MNHATSIATRFLGLCSHRSLWHQPNHLLRQAILYRGIASTICNSTRVQESLLNKDGRVHSKPTTSYRTFATSRQRCFRPSFVRRRLKPYHQTKEPGLTFRKNDLNESEIAGIFGEVYPEPELGNRILKVLHARRVDGTLDVAFDEDLTEVFATYSGTEEAALKWLRATYPVDEDAAIIARFQREESSREQEHPSALMERGQKLGLIKYQDAAQVVPDQQIQEEPEYTGPQSGRYYAPLSDKEGDVFGRSKIEEIRAKNEAEWEDQERKLQEEIDKSMAEAEVKHQEKSQAIAARPEQGVEVSDGNLPVRPPNDFEKWIIRANRQATSKLTLDSPEVIRLSTAGRILPSLLFVLAGCAGLYLWAQYWEPPRRTERIFPNTSLAYATCGGLIAANVLVFLLWRFPPMVGFLNRYFIVTPAYPRMFSMLGNTFSHQTLRHLVMNMVGLLVFGPRLHEDVGRANFIAIWVASGLIGSVVSLASFAARGVLISSSLGSSGCNWGIVGAYLWLHKDDTFSFIFLPEDWKRISEAKGYVLLPAFVVLDTVMALMSKQVDLAAHLTGMIVGVLFAEWYRSHDDKFVKRKQLRVSAVLPSREA</sequence>
<accession>A0ACC2ZYS2</accession>
<gene>
    <name evidence="1" type="ORF">H2198_007939</name>
</gene>
<evidence type="ECO:0000313" key="2">
    <source>
        <dbReference type="Proteomes" id="UP001172386"/>
    </source>
</evidence>